<dbReference type="GO" id="GO:0016209">
    <property type="term" value="F:antioxidant activity"/>
    <property type="evidence" value="ECO:0007669"/>
    <property type="project" value="InterPro"/>
</dbReference>
<dbReference type="Proteomes" id="UP000184275">
    <property type="component" value="Unassembled WGS sequence"/>
</dbReference>
<name>A0A1M6ZL01_9BACT</name>
<evidence type="ECO:0000313" key="3">
    <source>
        <dbReference type="EMBL" id="SHL31126.1"/>
    </source>
</evidence>
<dbReference type="InterPro" id="IPR050553">
    <property type="entry name" value="Thioredoxin_ResA/DsbE_sf"/>
</dbReference>
<dbReference type="PANTHER" id="PTHR42852:SF13">
    <property type="entry name" value="PROTEIN DIPZ"/>
    <property type="match status" value="1"/>
</dbReference>
<evidence type="ECO:0000259" key="2">
    <source>
        <dbReference type="PROSITE" id="PS51352"/>
    </source>
</evidence>
<proteinExistence type="predicted"/>
<dbReference type="GO" id="GO:0016853">
    <property type="term" value="F:isomerase activity"/>
    <property type="evidence" value="ECO:0007669"/>
    <property type="project" value="UniProtKB-KW"/>
</dbReference>
<keyword evidence="1" id="KW-0732">Signal</keyword>
<dbReference type="Pfam" id="PF00578">
    <property type="entry name" value="AhpC-TSA"/>
    <property type="match status" value="1"/>
</dbReference>
<dbReference type="InterPro" id="IPR013766">
    <property type="entry name" value="Thioredoxin_domain"/>
</dbReference>
<gene>
    <name evidence="3" type="ORF">SAMN05720469_1646</name>
</gene>
<evidence type="ECO:0000256" key="1">
    <source>
        <dbReference type="SAM" id="SignalP"/>
    </source>
</evidence>
<feature type="signal peptide" evidence="1">
    <location>
        <begin position="1"/>
        <end position="20"/>
    </location>
</feature>
<dbReference type="Gene3D" id="3.40.30.10">
    <property type="entry name" value="Glutaredoxin"/>
    <property type="match status" value="1"/>
</dbReference>
<reference evidence="4" key="1">
    <citation type="submission" date="2016-11" db="EMBL/GenBank/DDBJ databases">
        <authorList>
            <person name="Varghese N."/>
            <person name="Submissions S."/>
        </authorList>
    </citation>
    <scope>NUCLEOTIDE SEQUENCE [LARGE SCALE GENOMIC DNA]</scope>
    <source>
        <strain evidence="4">UWOS</strain>
    </source>
</reference>
<feature type="domain" description="Thioredoxin" evidence="2">
    <location>
        <begin position="21"/>
        <end position="179"/>
    </location>
</feature>
<dbReference type="InterPro" id="IPR036249">
    <property type="entry name" value="Thioredoxin-like_sf"/>
</dbReference>
<feature type="chain" id="PRO_5012455183" evidence="1">
    <location>
        <begin position="21"/>
        <end position="179"/>
    </location>
</feature>
<protein>
    <submittedName>
        <fullName evidence="3">Thiol-disulfide isomerase or thioredoxin</fullName>
    </submittedName>
</protein>
<dbReference type="EMBL" id="FRAW01000064">
    <property type="protein sequence ID" value="SHL31126.1"/>
    <property type="molecule type" value="Genomic_DNA"/>
</dbReference>
<dbReference type="GO" id="GO:0016491">
    <property type="term" value="F:oxidoreductase activity"/>
    <property type="evidence" value="ECO:0007669"/>
    <property type="project" value="InterPro"/>
</dbReference>
<dbReference type="SUPFAM" id="SSF52833">
    <property type="entry name" value="Thioredoxin-like"/>
    <property type="match status" value="1"/>
</dbReference>
<dbReference type="PROSITE" id="PS51352">
    <property type="entry name" value="THIOREDOXIN_2"/>
    <property type="match status" value="1"/>
</dbReference>
<keyword evidence="3" id="KW-0413">Isomerase</keyword>
<organism evidence="3 4">
    <name type="scientific">Fibrobacter intestinalis</name>
    <dbReference type="NCBI Taxonomy" id="28122"/>
    <lineage>
        <taxon>Bacteria</taxon>
        <taxon>Pseudomonadati</taxon>
        <taxon>Fibrobacterota</taxon>
        <taxon>Fibrobacteria</taxon>
        <taxon>Fibrobacterales</taxon>
        <taxon>Fibrobacteraceae</taxon>
        <taxon>Fibrobacter</taxon>
    </lineage>
</organism>
<dbReference type="RefSeq" id="WP_073306404.1">
    <property type="nucleotide sequence ID" value="NZ_FRAW01000064.1"/>
</dbReference>
<dbReference type="AlphaFoldDB" id="A0A1M6ZL01"/>
<keyword evidence="4" id="KW-1185">Reference proteome</keyword>
<dbReference type="PANTHER" id="PTHR42852">
    <property type="entry name" value="THIOL:DISULFIDE INTERCHANGE PROTEIN DSBE"/>
    <property type="match status" value="1"/>
</dbReference>
<sequence length="179" mass="20073">MSFLYRVLPLIFACSIFSFAQNAVKVQPPEVFKDSASGEVQKIDFTIPLSGVNDPGMLFAHFSGKPLLIYYFSPKCPHCQSHFPSIQELVKKYEAQGLLGMGISIGGGIKKNDIRLFIDQFNASIPIFQDVNTKFGPRYGTGYVPVVFVVNKDGSYYRFSDLSKKSDEQLENLIKELLK</sequence>
<accession>A0A1M6ZL01</accession>
<dbReference type="InterPro" id="IPR000866">
    <property type="entry name" value="AhpC/TSA"/>
</dbReference>
<evidence type="ECO:0000313" key="4">
    <source>
        <dbReference type="Proteomes" id="UP000184275"/>
    </source>
</evidence>
<dbReference type="CDD" id="cd02966">
    <property type="entry name" value="TlpA_like_family"/>
    <property type="match status" value="1"/>
</dbReference>